<sequence length="280" mass="29577">MRENKKRVSKLSSALVKKLSVIASFLFAWSIGQANHAGSGLLFNVIATGAPNVANITLCLNGKAALSCQNYTVSALNLNITTTVPNHVYPFAGIKINSQHTLANLGIDCTPSSNGYCLFSVSNTVPKTIILFPPIGASYGGGVVACLGGAPYMNLIAATNDSINGIPWGGFGTATGAQSTVDGASNSNLIIGAGITNSAVNLCLGTINGYNDWFLPAKEQLNCLYTNQAAISGFMNAVYWSSTENDENSAWFQFFDNGNQLSVFKTFYNSVRCVRAITLN</sequence>
<dbReference type="InterPro" id="IPR011460">
    <property type="entry name" value="Lcl_C"/>
</dbReference>
<dbReference type="EMBL" id="JAJKBJ010000001">
    <property type="protein sequence ID" value="MCL9682665.1"/>
    <property type="molecule type" value="Genomic_DNA"/>
</dbReference>
<organism evidence="2 3">
    <name type="scientific">Legionella maioricensis</name>
    <dbReference type="NCBI Taxonomy" id="2896528"/>
    <lineage>
        <taxon>Bacteria</taxon>
        <taxon>Pseudomonadati</taxon>
        <taxon>Pseudomonadota</taxon>
        <taxon>Gammaproteobacteria</taxon>
        <taxon>Legionellales</taxon>
        <taxon>Legionellaceae</taxon>
        <taxon>Legionella</taxon>
    </lineage>
</organism>
<feature type="domain" description="Lcl C-terminal" evidence="1">
    <location>
        <begin position="201"/>
        <end position="275"/>
    </location>
</feature>
<accession>A0A9X2CY78</accession>
<keyword evidence="3" id="KW-1185">Reference proteome</keyword>
<gene>
    <name evidence="2" type="ORF">LOX96_01010</name>
</gene>
<proteinExistence type="predicted"/>
<dbReference type="Proteomes" id="UP001139721">
    <property type="component" value="Unassembled WGS sequence"/>
</dbReference>
<name>A0A9X2CY78_9GAMM</name>
<evidence type="ECO:0000313" key="2">
    <source>
        <dbReference type="EMBL" id="MCL9682665.1"/>
    </source>
</evidence>
<reference evidence="2" key="1">
    <citation type="submission" date="2021-11" db="EMBL/GenBank/DDBJ databases">
        <title>Legionella maioricencis sp. nov., a new species isolated from hot water samples in Mallorca.</title>
        <authorList>
            <person name="Crespi S."/>
            <person name="Drasar V."/>
            <person name="Salva-Serra F."/>
            <person name="Jaen-Luchoro D."/>
            <person name="Pineiro-Iglesias B."/>
            <person name="Aliaga F."/>
            <person name="Fernandez-Juarez V."/>
            <person name="Coll G."/>
            <person name="Moore E.R.B."/>
            <person name="Bennasar-Figueras A."/>
        </authorList>
    </citation>
    <scope>NUCLEOTIDE SEQUENCE</scope>
    <source>
        <strain evidence="2">HCPI-6</strain>
    </source>
</reference>
<evidence type="ECO:0000259" key="1">
    <source>
        <dbReference type="Pfam" id="PF07603"/>
    </source>
</evidence>
<dbReference type="Pfam" id="PF07603">
    <property type="entry name" value="Lcl_C"/>
    <property type="match status" value="1"/>
</dbReference>
<dbReference type="AlphaFoldDB" id="A0A9X2CY78"/>
<comment type="caution">
    <text evidence="2">The sequence shown here is derived from an EMBL/GenBank/DDBJ whole genome shotgun (WGS) entry which is preliminary data.</text>
</comment>
<protein>
    <submittedName>
        <fullName evidence="2">DUF1566 domain-containing protein</fullName>
    </submittedName>
</protein>
<dbReference type="RefSeq" id="WP_250421394.1">
    <property type="nucleotide sequence ID" value="NZ_JAJKBJ010000001.1"/>
</dbReference>
<evidence type="ECO:0000313" key="3">
    <source>
        <dbReference type="Proteomes" id="UP001139721"/>
    </source>
</evidence>